<evidence type="ECO:0000313" key="1">
    <source>
        <dbReference type="EMBL" id="AYG00125.1"/>
    </source>
</evidence>
<proteinExistence type="predicted"/>
<sequence>METVILLDVDGVLVPFGPYPQHKMIAVGPVFVRKKLRKWLQDLSEKSEIYWATSWQANAKIFEHELAFHCQGFLDFSKYHTKNYLWGKLETIEIFCQQNVGKKFVLIDDNANHWLLTASSVLTELIKEGKLLVIKPNAYVGISDKEMKKVSEYVKNK</sequence>
<evidence type="ECO:0000313" key="2">
    <source>
        <dbReference type="Proteomes" id="UP000269374"/>
    </source>
</evidence>
<evidence type="ECO:0008006" key="3">
    <source>
        <dbReference type="Google" id="ProtNLM"/>
    </source>
</evidence>
<dbReference type="AlphaFoldDB" id="A0A387B8I5"/>
<accession>A0A387B8I5</accession>
<reference evidence="1 2" key="1">
    <citation type="submission" date="2018-09" db="EMBL/GenBank/DDBJ databases">
        <title>Genome sequencing of strain 1JSPR-7.</title>
        <authorList>
            <person name="Heo J."/>
            <person name="Kim S.-J."/>
            <person name="Kwon S.-W."/>
        </authorList>
    </citation>
    <scope>NUCLEOTIDE SEQUENCE [LARGE SCALE GENOMIC DNA]</scope>
    <source>
        <strain evidence="1 2">1JSPR-7</strain>
    </source>
</reference>
<dbReference type="KEGG" id="lact:D7I46_02900"/>
<dbReference type="RefSeq" id="WP_120771513.1">
    <property type="nucleotide sequence ID" value="NZ_CP032627.1"/>
</dbReference>
<dbReference type="Proteomes" id="UP000269374">
    <property type="component" value="Chromosome"/>
</dbReference>
<organism evidence="1 2">
    <name type="scientific">Lactococcus allomyrinae</name>
    <dbReference type="NCBI Taxonomy" id="2419773"/>
    <lineage>
        <taxon>Bacteria</taxon>
        <taxon>Bacillati</taxon>
        <taxon>Bacillota</taxon>
        <taxon>Bacilli</taxon>
        <taxon>Lactobacillales</taxon>
        <taxon>Streptococcaceae</taxon>
        <taxon>Lactococcus</taxon>
    </lineage>
</organism>
<dbReference type="OrthoDB" id="5124141at2"/>
<keyword evidence="2" id="KW-1185">Reference proteome</keyword>
<dbReference type="Pfam" id="PF18143">
    <property type="entry name" value="HAD_SAK_2"/>
    <property type="match status" value="1"/>
</dbReference>
<gene>
    <name evidence="1" type="ORF">D7I46_02900</name>
</gene>
<name>A0A387B8I5_9LACT</name>
<dbReference type="EMBL" id="CP032627">
    <property type="protein sequence ID" value="AYG00125.1"/>
    <property type="molecule type" value="Genomic_DNA"/>
</dbReference>
<protein>
    <recommendedName>
        <fullName evidence="3">FCP1 homology domain-containing protein</fullName>
    </recommendedName>
</protein>